<dbReference type="SUPFAM" id="SSF51658">
    <property type="entry name" value="Xylose isomerase-like"/>
    <property type="match status" value="1"/>
</dbReference>
<dbReference type="OrthoDB" id="5182842at2"/>
<keyword evidence="2" id="KW-0413">Isomerase</keyword>
<feature type="domain" description="Xylose isomerase-like TIM barrel" evidence="1">
    <location>
        <begin position="24"/>
        <end position="256"/>
    </location>
</feature>
<organism evidence="2 3">
    <name type="scientific">Microlunatus flavus</name>
    <dbReference type="NCBI Taxonomy" id="1036181"/>
    <lineage>
        <taxon>Bacteria</taxon>
        <taxon>Bacillati</taxon>
        <taxon>Actinomycetota</taxon>
        <taxon>Actinomycetes</taxon>
        <taxon>Propionibacteriales</taxon>
        <taxon>Propionibacteriaceae</taxon>
        <taxon>Microlunatus</taxon>
    </lineage>
</organism>
<name>A0A1H9G417_9ACTN</name>
<evidence type="ECO:0000259" key="1">
    <source>
        <dbReference type="Pfam" id="PF01261"/>
    </source>
</evidence>
<gene>
    <name evidence="2" type="ORF">SAMN05421756_103478</name>
</gene>
<dbReference type="InterPro" id="IPR013022">
    <property type="entry name" value="Xyl_isomerase-like_TIM-brl"/>
</dbReference>
<dbReference type="AlphaFoldDB" id="A0A1H9G417"/>
<accession>A0A1H9G417</accession>
<dbReference type="Gene3D" id="3.20.20.150">
    <property type="entry name" value="Divalent-metal-dependent TIM barrel enzymes"/>
    <property type="match status" value="1"/>
</dbReference>
<dbReference type="STRING" id="1036181.SAMN05421756_103478"/>
<evidence type="ECO:0000313" key="2">
    <source>
        <dbReference type="EMBL" id="SEQ44478.1"/>
    </source>
</evidence>
<evidence type="ECO:0000313" key="3">
    <source>
        <dbReference type="Proteomes" id="UP000198504"/>
    </source>
</evidence>
<sequence>MARIGVQLMMLKEQVARSGPYAVLQRVREAGFRAVEVSQIPMTAENVAAMRRAREELGVEFGALSAGLGPGANDSLLDDHAKVVADARTLGAGLVRIAIMPRPAMASQEALLHFCRQAEEAAQRLADEGLVLCYHHHHVELARRGGVTVLDTILAEAPTLRLEVDVHWVQRGGKDPVRTLQAYAGRVDLVHLKDYRIGELAPEAFDADRAGDAAGFQRAFLDVVQFAEVGEGTLDWAAIVPAALDGGARYLFVEQDETYGRDPFDSLALSRDHLRELGFGDLF</sequence>
<dbReference type="InterPro" id="IPR050312">
    <property type="entry name" value="IolE/XylAMocC-like"/>
</dbReference>
<dbReference type="EMBL" id="FOFA01000003">
    <property type="protein sequence ID" value="SEQ44478.1"/>
    <property type="molecule type" value="Genomic_DNA"/>
</dbReference>
<proteinExistence type="predicted"/>
<protein>
    <submittedName>
        <fullName evidence="2">Sugar phosphate isomerase/epimerase</fullName>
    </submittedName>
</protein>
<dbReference type="GO" id="GO:0016853">
    <property type="term" value="F:isomerase activity"/>
    <property type="evidence" value="ECO:0007669"/>
    <property type="project" value="UniProtKB-KW"/>
</dbReference>
<keyword evidence="3" id="KW-1185">Reference proteome</keyword>
<dbReference type="Pfam" id="PF01261">
    <property type="entry name" value="AP_endonuc_2"/>
    <property type="match status" value="1"/>
</dbReference>
<dbReference type="PANTHER" id="PTHR12110">
    <property type="entry name" value="HYDROXYPYRUVATE ISOMERASE"/>
    <property type="match status" value="1"/>
</dbReference>
<dbReference type="PANTHER" id="PTHR12110:SF41">
    <property type="entry name" value="INOSOSE DEHYDRATASE"/>
    <property type="match status" value="1"/>
</dbReference>
<dbReference type="InterPro" id="IPR036237">
    <property type="entry name" value="Xyl_isomerase-like_sf"/>
</dbReference>
<dbReference type="Proteomes" id="UP000198504">
    <property type="component" value="Unassembled WGS sequence"/>
</dbReference>
<reference evidence="3" key="1">
    <citation type="submission" date="2016-10" db="EMBL/GenBank/DDBJ databases">
        <authorList>
            <person name="Varghese N."/>
            <person name="Submissions S."/>
        </authorList>
    </citation>
    <scope>NUCLEOTIDE SEQUENCE [LARGE SCALE GENOMIC DNA]</scope>
    <source>
        <strain evidence="3">CGMCC 4.6856</strain>
    </source>
</reference>